<accession>G9NR65</accession>
<name>G9NR65_HYPAI</name>
<dbReference type="Proteomes" id="UP000005426">
    <property type="component" value="Unassembled WGS sequence"/>
</dbReference>
<evidence type="ECO:0000313" key="1">
    <source>
        <dbReference type="EMBL" id="EHK47034.1"/>
    </source>
</evidence>
<dbReference type="AlphaFoldDB" id="G9NR65"/>
<gene>
    <name evidence="1" type="ORF">TRIATDRAFT_306763</name>
</gene>
<reference evidence="1 2" key="1">
    <citation type="journal article" date="2011" name="Genome Biol.">
        <title>Comparative genome sequence analysis underscores mycoparasitism as the ancestral life style of Trichoderma.</title>
        <authorList>
            <person name="Kubicek C.P."/>
            <person name="Herrera-Estrella A."/>
            <person name="Seidl-Seiboth V."/>
            <person name="Martinez D.A."/>
            <person name="Druzhinina I.S."/>
            <person name="Thon M."/>
            <person name="Zeilinger S."/>
            <person name="Casas-Flores S."/>
            <person name="Horwitz B.A."/>
            <person name="Mukherjee P.K."/>
            <person name="Mukherjee M."/>
            <person name="Kredics L."/>
            <person name="Alcaraz L.D."/>
            <person name="Aerts A."/>
            <person name="Antal Z."/>
            <person name="Atanasova L."/>
            <person name="Cervantes-Badillo M.G."/>
            <person name="Challacombe J."/>
            <person name="Chertkov O."/>
            <person name="McCluskey K."/>
            <person name="Coulpier F."/>
            <person name="Deshpande N."/>
            <person name="von Doehren H."/>
            <person name="Ebbole D.J."/>
            <person name="Esquivel-Naranjo E.U."/>
            <person name="Fekete E."/>
            <person name="Flipphi M."/>
            <person name="Glaser F."/>
            <person name="Gomez-Rodriguez E.Y."/>
            <person name="Gruber S."/>
            <person name="Han C."/>
            <person name="Henrissat B."/>
            <person name="Hermosa R."/>
            <person name="Hernandez-Onate M."/>
            <person name="Karaffa L."/>
            <person name="Kosti I."/>
            <person name="Le Crom S."/>
            <person name="Lindquist E."/>
            <person name="Lucas S."/>
            <person name="Luebeck M."/>
            <person name="Luebeck P.S."/>
            <person name="Margeot A."/>
            <person name="Metz B."/>
            <person name="Misra M."/>
            <person name="Nevalainen H."/>
            <person name="Omann M."/>
            <person name="Packer N."/>
            <person name="Perrone G."/>
            <person name="Uresti-Rivera E.E."/>
            <person name="Salamov A."/>
            <person name="Schmoll M."/>
            <person name="Seiboth B."/>
            <person name="Shapiro H."/>
            <person name="Sukno S."/>
            <person name="Tamayo-Ramos J.A."/>
            <person name="Tisch D."/>
            <person name="Wiest A."/>
            <person name="Wilkinson H.H."/>
            <person name="Zhang M."/>
            <person name="Coutinho P.M."/>
            <person name="Kenerley C.M."/>
            <person name="Monte E."/>
            <person name="Baker S.E."/>
            <person name="Grigoriev I.V."/>
        </authorList>
    </citation>
    <scope>NUCLEOTIDE SEQUENCE [LARGE SCALE GENOMIC DNA]</scope>
    <source>
        <strain evidence="2">ATCC 20476 / IMI 206040</strain>
    </source>
</reference>
<comment type="caution">
    <text evidence="1">The sequence shown here is derived from an EMBL/GenBank/DDBJ whole genome shotgun (WGS) entry which is preliminary data.</text>
</comment>
<sequence length="124" mass="14066">MTDGIFTLYTSFPESDQRQHKTLFSANKEAWKERENEDTVRRGAKRRKSSASLPQAIVRAAGAFGLLLVQIRRHVPGLGPKPTTSFQAVLLTVFLPPLPIRLGKTFCLLYWDLRRPRAVPSSWC</sequence>
<organism evidence="1 2">
    <name type="scientific">Hypocrea atroviridis (strain ATCC 20476 / IMI 206040)</name>
    <name type="common">Trichoderma atroviride</name>
    <dbReference type="NCBI Taxonomy" id="452589"/>
    <lineage>
        <taxon>Eukaryota</taxon>
        <taxon>Fungi</taxon>
        <taxon>Dikarya</taxon>
        <taxon>Ascomycota</taxon>
        <taxon>Pezizomycotina</taxon>
        <taxon>Sordariomycetes</taxon>
        <taxon>Hypocreomycetidae</taxon>
        <taxon>Hypocreales</taxon>
        <taxon>Hypocreaceae</taxon>
        <taxon>Trichoderma</taxon>
    </lineage>
</organism>
<keyword evidence="2" id="KW-1185">Reference proteome</keyword>
<evidence type="ECO:0000313" key="2">
    <source>
        <dbReference type="Proteomes" id="UP000005426"/>
    </source>
</evidence>
<dbReference type="EMBL" id="ABDG02000021">
    <property type="protein sequence ID" value="EHK47034.1"/>
    <property type="molecule type" value="Genomic_DNA"/>
</dbReference>
<dbReference type="HOGENOM" id="CLU_2004238_0_0_1"/>
<proteinExistence type="predicted"/>
<protein>
    <submittedName>
        <fullName evidence="1">Uncharacterized protein</fullName>
    </submittedName>
</protein>